<evidence type="ECO:0000256" key="3">
    <source>
        <dbReference type="ARBA" id="ARBA00023015"/>
    </source>
</evidence>
<dbReference type="Gene3D" id="1.10.8.60">
    <property type="match status" value="1"/>
</dbReference>
<dbReference type="PROSITE" id="PS00676">
    <property type="entry name" value="SIGMA54_INTERACT_2"/>
    <property type="match status" value="1"/>
</dbReference>
<dbReference type="Proteomes" id="UP001333710">
    <property type="component" value="Chromosome"/>
</dbReference>
<evidence type="ECO:0000256" key="2">
    <source>
        <dbReference type="ARBA" id="ARBA00022840"/>
    </source>
</evidence>
<dbReference type="Gene3D" id="1.10.10.60">
    <property type="entry name" value="Homeodomain-like"/>
    <property type="match status" value="1"/>
</dbReference>
<keyword evidence="3" id="KW-0805">Transcription regulation</keyword>
<accession>A0AA48HHK7</accession>
<dbReference type="InterPro" id="IPR058031">
    <property type="entry name" value="AAA_lid_NorR"/>
</dbReference>
<reference evidence="7" key="1">
    <citation type="submission" date="2023-01" db="EMBL/GenBank/DDBJ databases">
        <title>Complete genome sequence of Planctobacterium marinum strain Dej080120_11.</title>
        <authorList>
            <person name="Ueki S."/>
            <person name="Maruyama F."/>
        </authorList>
    </citation>
    <scope>NUCLEOTIDE SEQUENCE</scope>
    <source>
        <strain evidence="7">Dej080120_11</strain>
    </source>
</reference>
<dbReference type="InterPro" id="IPR002197">
    <property type="entry name" value="HTH_Fis"/>
</dbReference>
<dbReference type="InterPro" id="IPR003593">
    <property type="entry name" value="AAA+_ATPase"/>
</dbReference>
<keyword evidence="1" id="KW-0547">Nucleotide-binding</keyword>
<dbReference type="InterPro" id="IPR025943">
    <property type="entry name" value="Sigma_54_int_dom_ATP-bd_2"/>
</dbReference>
<dbReference type="PROSITE" id="PS50045">
    <property type="entry name" value="SIGMA54_INTERACT_4"/>
    <property type="match status" value="1"/>
</dbReference>
<dbReference type="GO" id="GO:0006355">
    <property type="term" value="P:regulation of DNA-templated transcription"/>
    <property type="evidence" value="ECO:0007669"/>
    <property type="project" value="InterPro"/>
</dbReference>
<keyword evidence="2" id="KW-0067">ATP-binding</keyword>
<dbReference type="Pfam" id="PF02954">
    <property type="entry name" value="HTH_8"/>
    <property type="match status" value="1"/>
</dbReference>
<dbReference type="Pfam" id="PF00158">
    <property type="entry name" value="Sigma54_activat"/>
    <property type="match status" value="1"/>
</dbReference>
<dbReference type="CDD" id="cd00009">
    <property type="entry name" value="AAA"/>
    <property type="match status" value="1"/>
</dbReference>
<dbReference type="PROSITE" id="PS00675">
    <property type="entry name" value="SIGMA54_INTERACT_1"/>
    <property type="match status" value="1"/>
</dbReference>
<dbReference type="GO" id="GO:0043565">
    <property type="term" value="F:sequence-specific DNA binding"/>
    <property type="evidence" value="ECO:0007669"/>
    <property type="project" value="InterPro"/>
</dbReference>
<keyword evidence="4" id="KW-0238">DNA-binding</keyword>
<proteinExistence type="predicted"/>
<dbReference type="InterPro" id="IPR027417">
    <property type="entry name" value="P-loop_NTPase"/>
</dbReference>
<dbReference type="GO" id="GO:0005524">
    <property type="term" value="F:ATP binding"/>
    <property type="evidence" value="ECO:0007669"/>
    <property type="project" value="UniProtKB-KW"/>
</dbReference>
<dbReference type="SUPFAM" id="SSF52540">
    <property type="entry name" value="P-loop containing nucleoside triphosphate hydrolases"/>
    <property type="match status" value="1"/>
</dbReference>
<dbReference type="InterPro" id="IPR025662">
    <property type="entry name" value="Sigma_54_int_dom_ATP-bd_1"/>
</dbReference>
<sequence>MEEGFFGIRMKTDPLLRPKLMYNVGDSVFAQQLIQSPEFKAFIQVKVDADSDWVEQLKSDEYQVVVLDIESQHVQNEELHTCLAERLFENTEFIFLSHGLPNPVIDELMTQGAGYHFREPIELEAITDCLADMAEEFAEDIENHAQTRTSDLDQFGLLAGSSKIMRKLYRTIRKVAKNDINVFITGESGSGKELVANTIHLFSEVSDGPFVAVNCGAISPELVDSELFGHVKGAFTGAVKDHQGVFEQAQGGTLFLDEVTEMPLEHQVKLLRVLESGEYRPVGATQLKHANVRVIAASNRDPLQAIEEEVFREDLFYRLAQFPIAVPPLRLRDKDITGLAKHFLAYRNSHEMTNKQISPEALQKIASYSWPGNVRELKHTIERAFILCSETIEPQYIVLQQEQSNAGHWDGQVPTGMALEELEKQAILNTLDDNDGNKTETAEQLGVSVKTLYNKLEKYQKDED</sequence>
<dbReference type="Gene3D" id="3.40.50.300">
    <property type="entry name" value="P-loop containing nucleotide triphosphate hydrolases"/>
    <property type="match status" value="1"/>
</dbReference>
<evidence type="ECO:0000256" key="4">
    <source>
        <dbReference type="ARBA" id="ARBA00023125"/>
    </source>
</evidence>
<dbReference type="Pfam" id="PF25601">
    <property type="entry name" value="AAA_lid_14"/>
    <property type="match status" value="1"/>
</dbReference>
<dbReference type="SUPFAM" id="SSF46689">
    <property type="entry name" value="Homeodomain-like"/>
    <property type="match status" value="1"/>
</dbReference>
<protein>
    <submittedName>
        <fullName evidence="7">Sigma-54-dependent Fis family transcriptional regulator</fullName>
    </submittedName>
</protein>
<evidence type="ECO:0000313" key="7">
    <source>
        <dbReference type="EMBL" id="BDX07058.1"/>
    </source>
</evidence>
<evidence type="ECO:0000256" key="5">
    <source>
        <dbReference type="ARBA" id="ARBA00023163"/>
    </source>
</evidence>
<dbReference type="InterPro" id="IPR025944">
    <property type="entry name" value="Sigma_54_int_dom_CS"/>
</dbReference>
<dbReference type="PROSITE" id="PS00688">
    <property type="entry name" value="SIGMA54_INTERACT_3"/>
    <property type="match status" value="1"/>
</dbReference>
<name>A0AA48HHK7_9ALTE</name>
<dbReference type="FunFam" id="3.40.50.300:FF:000006">
    <property type="entry name" value="DNA-binding transcriptional regulator NtrC"/>
    <property type="match status" value="1"/>
</dbReference>
<evidence type="ECO:0000313" key="8">
    <source>
        <dbReference type="Proteomes" id="UP001333710"/>
    </source>
</evidence>
<evidence type="ECO:0000256" key="1">
    <source>
        <dbReference type="ARBA" id="ARBA00022741"/>
    </source>
</evidence>
<evidence type="ECO:0000259" key="6">
    <source>
        <dbReference type="PROSITE" id="PS50045"/>
    </source>
</evidence>
<dbReference type="AlphaFoldDB" id="A0AA48HHK7"/>
<dbReference type="InterPro" id="IPR009057">
    <property type="entry name" value="Homeodomain-like_sf"/>
</dbReference>
<dbReference type="KEGG" id="pmaw:MACH26_25790"/>
<gene>
    <name evidence="7" type="ORF">MACH26_25790</name>
</gene>
<organism evidence="7 8">
    <name type="scientific">Planctobacterium marinum</name>
    <dbReference type="NCBI Taxonomy" id="1631968"/>
    <lineage>
        <taxon>Bacteria</taxon>
        <taxon>Pseudomonadati</taxon>
        <taxon>Pseudomonadota</taxon>
        <taxon>Gammaproteobacteria</taxon>
        <taxon>Alteromonadales</taxon>
        <taxon>Alteromonadaceae</taxon>
        <taxon>Planctobacterium</taxon>
    </lineage>
</organism>
<dbReference type="InterPro" id="IPR002078">
    <property type="entry name" value="Sigma_54_int"/>
</dbReference>
<dbReference type="PRINTS" id="PR01590">
    <property type="entry name" value="HTHFIS"/>
</dbReference>
<dbReference type="PANTHER" id="PTHR32071">
    <property type="entry name" value="TRANSCRIPTIONAL REGULATORY PROTEIN"/>
    <property type="match status" value="1"/>
</dbReference>
<dbReference type="InterPro" id="IPR011006">
    <property type="entry name" value="CheY-like_superfamily"/>
</dbReference>
<dbReference type="EMBL" id="AP027272">
    <property type="protein sequence ID" value="BDX07058.1"/>
    <property type="molecule type" value="Genomic_DNA"/>
</dbReference>
<feature type="domain" description="Sigma-54 factor interaction" evidence="6">
    <location>
        <begin position="158"/>
        <end position="386"/>
    </location>
</feature>
<dbReference type="SUPFAM" id="SSF52172">
    <property type="entry name" value="CheY-like"/>
    <property type="match status" value="1"/>
</dbReference>
<keyword evidence="8" id="KW-1185">Reference proteome</keyword>
<dbReference type="SMART" id="SM00382">
    <property type="entry name" value="AAA"/>
    <property type="match status" value="1"/>
</dbReference>
<keyword evidence="5" id="KW-0804">Transcription</keyword>